<organism evidence="1 2">
    <name type="scientific">Sphingomonas aquatilis</name>
    <dbReference type="NCBI Taxonomy" id="93063"/>
    <lineage>
        <taxon>Bacteria</taxon>
        <taxon>Pseudomonadati</taxon>
        <taxon>Pseudomonadota</taxon>
        <taxon>Alphaproteobacteria</taxon>
        <taxon>Sphingomonadales</taxon>
        <taxon>Sphingomonadaceae</taxon>
        <taxon>Sphingomonas</taxon>
    </lineage>
</organism>
<keyword evidence="2" id="KW-1185">Reference proteome</keyword>
<protein>
    <submittedName>
        <fullName evidence="1">Uncharacterized protein</fullName>
    </submittedName>
</protein>
<dbReference type="RefSeq" id="WP_147036668.1">
    <property type="nucleotide sequence ID" value="NZ_JACIDB010000010.1"/>
</dbReference>
<name>A0AAW3TVN3_9SPHN</name>
<comment type="caution">
    <text evidence="1">The sequence shown here is derived from an EMBL/GenBank/DDBJ whole genome shotgun (WGS) entry which is preliminary data.</text>
</comment>
<dbReference type="EMBL" id="JACIDB010000010">
    <property type="protein sequence ID" value="MBB3876997.1"/>
    <property type="molecule type" value="Genomic_DNA"/>
</dbReference>
<dbReference type="AlphaFoldDB" id="A0AAW3TVN3"/>
<evidence type="ECO:0000313" key="2">
    <source>
        <dbReference type="Proteomes" id="UP000528945"/>
    </source>
</evidence>
<gene>
    <name evidence="1" type="ORF">GGR47_003265</name>
</gene>
<accession>A0AAW3TVN3</accession>
<reference evidence="1 2" key="1">
    <citation type="submission" date="2020-08" db="EMBL/GenBank/DDBJ databases">
        <title>Genomic Encyclopedia of Type Strains, Phase IV (KMG-IV): sequencing the most valuable type-strain genomes for metagenomic binning, comparative biology and taxonomic classification.</title>
        <authorList>
            <person name="Goeker M."/>
        </authorList>
    </citation>
    <scope>NUCLEOTIDE SEQUENCE [LARGE SCALE GENOMIC DNA]</scope>
    <source>
        <strain evidence="1 2">DSM 15581</strain>
    </source>
</reference>
<evidence type="ECO:0000313" key="1">
    <source>
        <dbReference type="EMBL" id="MBB3876997.1"/>
    </source>
</evidence>
<dbReference type="Proteomes" id="UP000528945">
    <property type="component" value="Unassembled WGS sequence"/>
</dbReference>
<proteinExistence type="predicted"/>
<sequence length="153" mass="17228">MLSFAFSLGIGDDRVGELRQHYAFITDLMRHYGQTTNWHRDRAFLAEGVAMELMQFGIPAERAVALVAPADRILDALQREWDEPGSVPLLIAQFPTRMTVNSDIAVGRDPLALVDAAAVFEWLEAKTDAVGRLLLLRVSDLVQRLRRGVQRQR</sequence>